<dbReference type="Gene3D" id="2.60.40.10">
    <property type="entry name" value="Immunoglobulins"/>
    <property type="match status" value="4"/>
</dbReference>
<dbReference type="Ensembl" id="ENSSGRT00000038114.1">
    <property type="protein sequence ID" value="ENSSGRP00000035505.1"/>
    <property type="gene ID" value="ENSSGRG00000019664.1"/>
</dbReference>
<feature type="domain" description="Immunoglobulin" evidence="2">
    <location>
        <begin position="323"/>
        <end position="424"/>
    </location>
</feature>
<reference evidence="3" key="2">
    <citation type="submission" date="2025-09" db="UniProtKB">
        <authorList>
            <consortium name="Ensembl"/>
        </authorList>
    </citation>
    <scope>IDENTIFICATION</scope>
</reference>
<evidence type="ECO:0000256" key="1">
    <source>
        <dbReference type="SAM" id="Phobius"/>
    </source>
</evidence>
<reference evidence="3" key="1">
    <citation type="submission" date="2025-08" db="UniProtKB">
        <authorList>
            <consortium name="Ensembl"/>
        </authorList>
    </citation>
    <scope>IDENTIFICATION</scope>
</reference>
<dbReference type="InterPro" id="IPR003599">
    <property type="entry name" value="Ig_sub"/>
</dbReference>
<dbReference type="InterPro" id="IPR036179">
    <property type="entry name" value="Ig-like_dom_sf"/>
</dbReference>
<evidence type="ECO:0000313" key="4">
    <source>
        <dbReference type="Proteomes" id="UP000472262"/>
    </source>
</evidence>
<feature type="domain" description="Immunoglobulin" evidence="2">
    <location>
        <begin position="222"/>
        <end position="322"/>
    </location>
</feature>
<keyword evidence="1" id="KW-0472">Membrane</keyword>
<accession>A0A672MDA8</accession>
<dbReference type="InterPro" id="IPR013783">
    <property type="entry name" value="Ig-like_fold"/>
</dbReference>
<name>A0A672MDA8_SINGR</name>
<feature type="domain" description="Immunoglobulin" evidence="2">
    <location>
        <begin position="125"/>
        <end position="221"/>
    </location>
</feature>
<dbReference type="SUPFAM" id="SSF48726">
    <property type="entry name" value="Immunoglobulin"/>
    <property type="match status" value="4"/>
</dbReference>
<evidence type="ECO:0000259" key="2">
    <source>
        <dbReference type="SMART" id="SM00409"/>
    </source>
</evidence>
<dbReference type="Proteomes" id="UP000472262">
    <property type="component" value="Unassembled WGS sequence"/>
</dbReference>
<feature type="domain" description="Immunoglobulin" evidence="2">
    <location>
        <begin position="17"/>
        <end position="119"/>
    </location>
</feature>
<dbReference type="PANTHER" id="PTHR21063">
    <property type="entry name" value="LFA-3"/>
    <property type="match status" value="1"/>
</dbReference>
<evidence type="ECO:0000313" key="3">
    <source>
        <dbReference type="Ensembl" id="ENSSGRP00000035505.1"/>
    </source>
</evidence>
<feature type="transmembrane region" description="Helical" evidence="1">
    <location>
        <begin position="433"/>
        <end position="454"/>
    </location>
</feature>
<keyword evidence="4" id="KW-1185">Reference proteome</keyword>
<protein>
    <recommendedName>
        <fullName evidence="2">Immunoglobulin domain-containing protein</fullName>
    </recommendedName>
</protein>
<dbReference type="AlphaFoldDB" id="A0A672MDA8"/>
<proteinExistence type="predicted"/>
<sequence length="456" mass="52010">MTLCISMFLCTVLTHEERNITVTEGDPVILKPATEIQTGDEIQWLFEDEDTLIAEIKGENGEMSTYVGPDGIFRDRLKLDKETGSLTIRNTTTEHTGLYILKIRRGRKNLYKRFSVSVRGESLQSREIEVMEGESFTLKPATEIQTGDELQWQHEDEALWTYTIAERGETGENKVYDSDGIFRDEKPGSLIFSDITNKHAGLYTLKIRRGTETFYNRFYVSVRGESLQSGDPVILKPNNEIMTEDEIQWLFGDEEQQTVIAELTVQNGEICIYDDVADGIFKNRLELDKTTGSLTINNSRTEHSGLYKLEIGFRDRFNIFVEKKTVSVKEGNSITLKTGAVEIQRDDEVVWMFGPQELVIAEIHKNASNISYPNVEQFRDKLQLDHQTGDLTISDIRIPISGDYQLQITGSKATKAKRFKVIVRGAQLKRFKYPTVLSVNMILYLFLTFIGLLCGF</sequence>
<keyword evidence="1" id="KW-1133">Transmembrane helix</keyword>
<dbReference type="PANTHER" id="PTHR21063:SF4">
    <property type="entry name" value="CD48 ANTIGEN-RELATED"/>
    <property type="match status" value="1"/>
</dbReference>
<dbReference type="InParanoid" id="A0A672MDA8"/>
<keyword evidence="1" id="KW-0812">Transmembrane</keyword>
<organism evidence="3 4">
    <name type="scientific">Sinocyclocheilus grahami</name>
    <name type="common">Dianchi golden-line fish</name>
    <name type="synonym">Barbus grahami</name>
    <dbReference type="NCBI Taxonomy" id="75366"/>
    <lineage>
        <taxon>Eukaryota</taxon>
        <taxon>Metazoa</taxon>
        <taxon>Chordata</taxon>
        <taxon>Craniata</taxon>
        <taxon>Vertebrata</taxon>
        <taxon>Euteleostomi</taxon>
        <taxon>Actinopterygii</taxon>
        <taxon>Neopterygii</taxon>
        <taxon>Teleostei</taxon>
        <taxon>Ostariophysi</taxon>
        <taxon>Cypriniformes</taxon>
        <taxon>Cyprinidae</taxon>
        <taxon>Cyprininae</taxon>
        <taxon>Sinocyclocheilus</taxon>
    </lineage>
</organism>
<dbReference type="SMART" id="SM00409">
    <property type="entry name" value="IG"/>
    <property type="match status" value="4"/>
</dbReference>